<keyword evidence="2" id="KW-0808">Transferase</keyword>
<dbReference type="EMBL" id="CP031598">
    <property type="protein sequence ID" value="QEW26607.1"/>
    <property type="molecule type" value="Genomic_DNA"/>
</dbReference>
<keyword evidence="3" id="KW-0830">Ubiquinone</keyword>
<keyword evidence="4" id="KW-1185">Reference proteome</keyword>
<gene>
    <name evidence="3" type="primary">ubiE_1</name>
    <name evidence="3" type="ORF">RIdsm_02407</name>
    <name evidence="2" type="ORF">XM52_13085</name>
</gene>
<dbReference type="Proteomes" id="UP000325785">
    <property type="component" value="Chromosome"/>
</dbReference>
<name>A0A0T5P979_9RHOB</name>
<dbReference type="PANTHER" id="PTHR43591">
    <property type="entry name" value="METHYLTRANSFERASE"/>
    <property type="match status" value="1"/>
</dbReference>
<dbReference type="RefSeq" id="WP_057816590.1">
    <property type="nucleotide sequence ID" value="NZ_CP031598.1"/>
</dbReference>
<proteinExistence type="predicted"/>
<reference evidence="3 5" key="2">
    <citation type="submission" date="2018-08" db="EMBL/GenBank/DDBJ databases">
        <title>Genetic Globetrotter - A new plasmid hitch-hiking vast phylogenetic and geographic distances.</title>
        <authorList>
            <person name="Vollmers J."/>
            <person name="Petersen J."/>
        </authorList>
    </citation>
    <scope>NUCLEOTIDE SEQUENCE [LARGE SCALE GENOMIC DNA]</scope>
    <source>
        <strain evidence="3 5">DSM 26383</strain>
    </source>
</reference>
<dbReference type="Gene3D" id="3.40.50.150">
    <property type="entry name" value="Vaccinia Virus protein VP39"/>
    <property type="match status" value="1"/>
</dbReference>
<dbReference type="CDD" id="cd02440">
    <property type="entry name" value="AdoMet_MTases"/>
    <property type="match status" value="1"/>
</dbReference>
<dbReference type="InterPro" id="IPR041698">
    <property type="entry name" value="Methyltransf_25"/>
</dbReference>
<protein>
    <submittedName>
        <fullName evidence="2">Dimethylmenaquinone methyltransferase</fullName>
    </submittedName>
    <submittedName>
        <fullName evidence="3">Ubiquinone/menaquinone biosynthesis methyltransferase ubiE</fullName>
        <ecNumber evidence="3">2.1.1.163</ecNumber>
    </submittedName>
</protein>
<evidence type="ECO:0000313" key="3">
    <source>
        <dbReference type="EMBL" id="QEW26607.1"/>
    </source>
</evidence>
<keyword evidence="2" id="KW-0489">Methyltransferase</keyword>
<dbReference type="SUPFAM" id="SSF53335">
    <property type="entry name" value="S-adenosyl-L-methionine-dependent methyltransferases"/>
    <property type="match status" value="1"/>
</dbReference>
<evidence type="ECO:0000313" key="4">
    <source>
        <dbReference type="Proteomes" id="UP000051401"/>
    </source>
</evidence>
<evidence type="ECO:0000259" key="1">
    <source>
        <dbReference type="Pfam" id="PF13649"/>
    </source>
</evidence>
<dbReference type="EMBL" id="LAXI01000007">
    <property type="protein sequence ID" value="KRS17560.1"/>
    <property type="molecule type" value="Genomic_DNA"/>
</dbReference>
<feature type="domain" description="Methyltransferase" evidence="1">
    <location>
        <begin position="48"/>
        <end position="144"/>
    </location>
</feature>
<dbReference type="STRING" id="540747.SAMN04488031_101935"/>
<organism evidence="2 4">
    <name type="scientific">Roseovarius indicus</name>
    <dbReference type="NCBI Taxonomy" id="540747"/>
    <lineage>
        <taxon>Bacteria</taxon>
        <taxon>Pseudomonadati</taxon>
        <taxon>Pseudomonadota</taxon>
        <taxon>Alphaproteobacteria</taxon>
        <taxon>Rhodobacterales</taxon>
        <taxon>Roseobacteraceae</taxon>
        <taxon>Roseovarius</taxon>
    </lineage>
</organism>
<dbReference type="PATRIC" id="fig|540747.5.peg.5652"/>
<dbReference type="GO" id="GO:0032259">
    <property type="term" value="P:methylation"/>
    <property type="evidence" value="ECO:0007669"/>
    <property type="project" value="UniProtKB-KW"/>
</dbReference>
<sequence length="271" mass="28680">MDARLQLRVQRYGWDAAATHYEDSWRGNLEAVQQHMLAMADLAPGQQVLETAAGTGLVTFPAARAIAPGGHVTATDLSGEMVTRGTTQAAWLGIPNVSFERQNAEALTFPDASFDRALCALGLMYMPDPDAALAEMKRTLRPGGRAALAVWGERRNCGWSAIFPITDARVQSEVCPMFFGLGAPGALRAATEGAGFTGYGEARLSTTLHFASDTDLLAAVIDGGPVAMAAKRFDPDTRSDVETEFLASVASHKTGEAYAIPGEFVIATATA</sequence>
<dbReference type="EC" id="2.1.1.163" evidence="3"/>
<dbReference type="InterPro" id="IPR029063">
    <property type="entry name" value="SAM-dependent_MTases_sf"/>
</dbReference>
<evidence type="ECO:0000313" key="5">
    <source>
        <dbReference type="Proteomes" id="UP000325785"/>
    </source>
</evidence>
<dbReference type="AlphaFoldDB" id="A0A0T5P979"/>
<dbReference type="Pfam" id="PF13649">
    <property type="entry name" value="Methyltransf_25"/>
    <property type="match status" value="1"/>
</dbReference>
<dbReference type="PANTHER" id="PTHR43591:SF24">
    <property type="entry name" value="2-METHOXY-6-POLYPRENYL-1,4-BENZOQUINOL METHYLASE, MITOCHONDRIAL"/>
    <property type="match status" value="1"/>
</dbReference>
<dbReference type="Proteomes" id="UP000051401">
    <property type="component" value="Unassembled WGS sequence"/>
</dbReference>
<accession>A0A0T5P979</accession>
<reference evidence="2 4" key="1">
    <citation type="submission" date="2015-04" db="EMBL/GenBank/DDBJ databases">
        <title>The draft genome sequence of Roseovarius indicus B108T.</title>
        <authorList>
            <person name="Li G."/>
            <person name="Lai Q."/>
            <person name="Shao Z."/>
            <person name="Yan P."/>
        </authorList>
    </citation>
    <scope>NUCLEOTIDE SEQUENCE [LARGE SCALE GENOMIC DNA]</scope>
    <source>
        <strain evidence="2 4">B108</strain>
    </source>
</reference>
<dbReference type="GO" id="GO:0043770">
    <property type="term" value="F:demethylmenaquinone methyltransferase activity"/>
    <property type="evidence" value="ECO:0007669"/>
    <property type="project" value="UniProtKB-EC"/>
</dbReference>
<dbReference type="OrthoDB" id="9795634at2"/>
<evidence type="ECO:0000313" key="2">
    <source>
        <dbReference type="EMBL" id="KRS17560.1"/>
    </source>
</evidence>
<dbReference type="KEGG" id="rid:RIdsm_02407"/>